<dbReference type="GO" id="GO:0007156">
    <property type="term" value="P:homophilic cell adhesion via plasma membrane adhesion molecules"/>
    <property type="evidence" value="ECO:0007669"/>
    <property type="project" value="InterPro"/>
</dbReference>
<dbReference type="Gene3D" id="2.60.40.60">
    <property type="entry name" value="Cadherins"/>
    <property type="match status" value="1"/>
</dbReference>
<dbReference type="SUPFAM" id="SSF49313">
    <property type="entry name" value="Cadherin-like"/>
    <property type="match status" value="1"/>
</dbReference>
<evidence type="ECO:0000313" key="5">
    <source>
        <dbReference type="Proteomes" id="UP000767446"/>
    </source>
</evidence>
<accession>A0A941GN01</accession>
<dbReference type="GO" id="GO:0005509">
    <property type="term" value="F:calcium ion binding"/>
    <property type="evidence" value="ECO:0007669"/>
    <property type="project" value="InterPro"/>
</dbReference>
<dbReference type="EMBL" id="JADQBC010000020">
    <property type="protein sequence ID" value="MBR8827124.1"/>
    <property type="molecule type" value="Genomic_DNA"/>
</dbReference>
<comment type="caution">
    <text evidence="4">The sequence shown here is derived from an EMBL/GenBank/DDBJ whole genome shotgun (WGS) entry which is preliminary data.</text>
</comment>
<dbReference type="InterPro" id="IPR028994">
    <property type="entry name" value="Integrin_alpha_N"/>
</dbReference>
<feature type="compositionally biased region" description="Polar residues" evidence="2">
    <location>
        <begin position="12"/>
        <end position="23"/>
    </location>
</feature>
<name>A0A941GN01_9CHRO</name>
<dbReference type="InterPro" id="IPR002126">
    <property type="entry name" value="Cadherin-like_dom"/>
</dbReference>
<gene>
    <name evidence="4" type="ORF">DSM107014_04330</name>
</gene>
<protein>
    <submittedName>
        <fullName evidence="4">VCBS repeat-containing protein</fullName>
    </submittedName>
</protein>
<feature type="domain" description="Cadherin" evidence="3">
    <location>
        <begin position="882"/>
        <end position="988"/>
    </location>
</feature>
<dbReference type="InterPro" id="IPR013517">
    <property type="entry name" value="FG-GAP"/>
</dbReference>
<dbReference type="PANTHER" id="PTHR44103">
    <property type="entry name" value="PROPROTEIN CONVERTASE P"/>
    <property type="match status" value="1"/>
</dbReference>
<keyword evidence="1" id="KW-0732">Signal</keyword>
<evidence type="ECO:0000313" key="4">
    <source>
        <dbReference type="EMBL" id="MBR8827124.1"/>
    </source>
</evidence>
<evidence type="ECO:0000259" key="3">
    <source>
        <dbReference type="PROSITE" id="PS50268"/>
    </source>
</evidence>
<evidence type="ECO:0000256" key="1">
    <source>
        <dbReference type="ARBA" id="ARBA00022729"/>
    </source>
</evidence>
<dbReference type="NCBIfam" id="TIGR04534">
    <property type="entry name" value="ELWxxDGT_rpt"/>
    <property type="match status" value="6"/>
</dbReference>
<feature type="region of interest" description="Disordered" evidence="2">
    <location>
        <begin position="1"/>
        <end position="28"/>
    </location>
</feature>
<dbReference type="SUPFAM" id="SSF69318">
    <property type="entry name" value="Integrin alpha N-terminal domain"/>
    <property type="match status" value="2"/>
</dbReference>
<dbReference type="Pfam" id="PF00028">
    <property type="entry name" value="Cadherin"/>
    <property type="match status" value="1"/>
</dbReference>
<sequence length="1302" mass="138034">MANTAPRFSKIPQFTEQTDTANPFNGKDVGSYSTPTLADIDADGDLDAFSGEWDGTLNYFKNTGNKNNPKFTEVIGTANPFNGKNVGYYSTPTLADIDGDGDLDALIGEYDGIFNYFKNTGNKTNPQFTEVTGTANPFNGKDVGYYSTPTLGDIDGDGDLDAFSGAEDGIINYFKNTGNQTNPKFTQVIGTANPLNWEVGDNSTPTLAEIDADGDLDAFIGEYYGYFYYFKNTGNKNNPQFTYQTGTANPLNELYVSLYSTPTLADIDADGDLDAFSGELNGTIYYFKDISQPPIYNLTLINEDETAPTGNTIAEIISDNTVGDPEGAVEAVAIAAVDNKNGTWQYSTDGGSTWNNFGSVTQAAARLLDSTNKVRFIPKANWYGTANITLRLWDKTTGVAGGTANTTSNGGETAFSVETTIATVYVRSVIDNTAPKFSKIPQFTHLYGSPNPLNGFDVADSVFGDSTPTFADIDADGDLDAFSGEDNGFFNYFKNTGNKTNPQFTEVIGTANPLNGFDVGDYFFGSSTPTFADIDADGDLDAFSGEDNGIFNYFKNTGNETNPQFTEVIGTANPLNGQDVGSYSTPTLADIDADGDLDVFSGEYSGTIKYFKNTGNKTNPQFTEVMGTANPLNWDVGSNSAPTLADLDGDGDLDAFSGEGSGIFYYFKNTGNQTNPKFTYQAGIANPLNGQDVSLASTPTLADIDADGDLDVFSGEFLGSFYYYKNTSEPPIYNLTAVNEDETAPTGNTVAEIITDNTVIDPEGAVEAIAVTAADNTNGAWQYSTNGGNTWNNFGSVTEATARLLNSTNKMRFIPNPDWFGTANITFRLWDKTKGVVGGIANTTSNGGETAFSVETTTAAITVNDVSENQPPTAINLDSNKVGENQPSGTVVGNITTTDPDAGQTHSYQLVAGTGSTDNTAFEIVGNQLKTKNVFDFETKSSYSIRVQTNDGNGGTFQQVFTINVNDIGEFVLLKDIRSGSGSSTPSNLTNVNGTLFFTANNGTNGIELFSSNGTAEGTVLLKDIFVNGGSSNPSNLTNVNNILFFTADNGTNGVELWKSNGAATGTVLLKDIVLNDGSSDPSNLTNVNNILFFTADNGTKGVELWKSNGTATGTVLVKDILLNDGSSDPSNLTNVNGTLYFTADNGTNGVELWKSNGTAAGTVLVKDILLNGGSSDPSNLTNVNGTLYFTANDGINGVELWKSDGTAAGTVLVKDILLNGGSSNPYNLTNVNGTLYFTANNSINGKELWTSDGTSGGTVLVQDILVGGRGSQPANLTDMLGELYFTANNGTNGIELWTTPI</sequence>
<reference evidence="4" key="1">
    <citation type="submission" date="2021-02" db="EMBL/GenBank/DDBJ databases">
        <title>Metagenome analyses of Stigonema ocellatum DSM 106950, Chlorogloea purpurea SAG 13.99 and Gomphosphaeria aponina DSM 107014.</title>
        <authorList>
            <person name="Marter P."/>
            <person name="Huang S."/>
        </authorList>
    </citation>
    <scope>NUCLEOTIDE SEQUENCE</scope>
    <source>
        <strain evidence="4">JP213</strain>
    </source>
</reference>
<dbReference type="PROSITE" id="PS50268">
    <property type="entry name" value="CADHERIN_2"/>
    <property type="match status" value="1"/>
</dbReference>
<dbReference type="InterPro" id="IPR030916">
    <property type="entry name" value="ELWxxDGT_rpt"/>
</dbReference>
<dbReference type="InterPro" id="IPR015919">
    <property type="entry name" value="Cadherin-like_sf"/>
</dbReference>
<dbReference type="Pfam" id="PF13517">
    <property type="entry name" value="FG-GAP_3"/>
    <property type="match status" value="2"/>
</dbReference>
<dbReference type="PANTHER" id="PTHR44103:SF1">
    <property type="entry name" value="PROPROTEIN CONVERTASE P"/>
    <property type="match status" value="1"/>
</dbReference>
<evidence type="ECO:0000256" key="2">
    <source>
        <dbReference type="SAM" id="MobiDB-lite"/>
    </source>
</evidence>
<proteinExistence type="predicted"/>
<dbReference type="CDD" id="cd11304">
    <property type="entry name" value="Cadherin_repeat"/>
    <property type="match status" value="1"/>
</dbReference>
<dbReference type="GO" id="GO:0016020">
    <property type="term" value="C:membrane"/>
    <property type="evidence" value="ECO:0007669"/>
    <property type="project" value="InterPro"/>
</dbReference>
<organism evidence="4 5">
    <name type="scientific">Gomphosphaeria aponina SAG 52.96 = DSM 107014</name>
    <dbReference type="NCBI Taxonomy" id="1521640"/>
    <lineage>
        <taxon>Bacteria</taxon>
        <taxon>Bacillati</taxon>
        <taxon>Cyanobacteriota</taxon>
        <taxon>Cyanophyceae</taxon>
        <taxon>Oscillatoriophycideae</taxon>
        <taxon>Chroococcales</taxon>
        <taxon>Gomphosphaeriaceae</taxon>
        <taxon>Gomphosphaeria</taxon>
    </lineage>
</organism>
<dbReference type="Proteomes" id="UP000767446">
    <property type="component" value="Unassembled WGS sequence"/>
</dbReference>